<dbReference type="PANTHER" id="PTHR46825:SF9">
    <property type="entry name" value="BETA-LACTAMASE-RELATED DOMAIN-CONTAINING PROTEIN"/>
    <property type="match status" value="1"/>
</dbReference>
<accession>A0A1I2EV64</accession>
<feature type="chain" id="PRO_5011492655" evidence="1">
    <location>
        <begin position="19"/>
        <end position="481"/>
    </location>
</feature>
<evidence type="ECO:0000313" key="3">
    <source>
        <dbReference type="EMBL" id="SFE96745.1"/>
    </source>
</evidence>
<dbReference type="STRING" id="1003.SAMN04488541_101161"/>
<dbReference type="OrthoDB" id="9793489at2"/>
<evidence type="ECO:0000313" key="4">
    <source>
        <dbReference type="Proteomes" id="UP000199513"/>
    </source>
</evidence>
<dbReference type="InterPro" id="IPR001466">
    <property type="entry name" value="Beta-lactam-related"/>
</dbReference>
<dbReference type="PANTHER" id="PTHR46825">
    <property type="entry name" value="D-ALANYL-D-ALANINE-CARBOXYPEPTIDASE/ENDOPEPTIDASE AMPH"/>
    <property type="match status" value="1"/>
</dbReference>
<dbReference type="InterPro" id="IPR050491">
    <property type="entry name" value="AmpC-like"/>
</dbReference>
<gene>
    <name evidence="3" type="ORF">SAMN04488541_101161</name>
</gene>
<keyword evidence="1" id="KW-0732">Signal</keyword>
<dbReference type="EMBL" id="FONY01000011">
    <property type="protein sequence ID" value="SFE96745.1"/>
    <property type="molecule type" value="Genomic_DNA"/>
</dbReference>
<dbReference type="AlphaFoldDB" id="A0A1I2EV64"/>
<feature type="domain" description="Beta-lactamase-related" evidence="2">
    <location>
        <begin position="34"/>
        <end position="342"/>
    </location>
</feature>
<dbReference type="InterPro" id="IPR012338">
    <property type="entry name" value="Beta-lactam/transpept-like"/>
</dbReference>
<dbReference type="SUPFAM" id="SSF56601">
    <property type="entry name" value="beta-lactamase/transpeptidase-like"/>
    <property type="match status" value="1"/>
</dbReference>
<evidence type="ECO:0000259" key="2">
    <source>
        <dbReference type="Pfam" id="PF00144"/>
    </source>
</evidence>
<dbReference type="InterPro" id="IPR011990">
    <property type="entry name" value="TPR-like_helical_dom_sf"/>
</dbReference>
<dbReference type="Gene3D" id="3.40.710.10">
    <property type="entry name" value="DD-peptidase/beta-lactamase superfamily"/>
    <property type="match status" value="1"/>
</dbReference>
<dbReference type="RefSeq" id="WP_091543497.1">
    <property type="nucleotide sequence ID" value="NZ_FONY01000011.1"/>
</dbReference>
<keyword evidence="4" id="KW-1185">Reference proteome</keyword>
<proteinExistence type="predicted"/>
<dbReference type="Proteomes" id="UP000199513">
    <property type="component" value="Unassembled WGS sequence"/>
</dbReference>
<name>A0A1I2EV64_9BACT</name>
<evidence type="ECO:0000256" key="1">
    <source>
        <dbReference type="SAM" id="SignalP"/>
    </source>
</evidence>
<reference evidence="3 4" key="1">
    <citation type="submission" date="2016-10" db="EMBL/GenBank/DDBJ databases">
        <authorList>
            <person name="de Groot N.N."/>
        </authorList>
    </citation>
    <scope>NUCLEOTIDE SEQUENCE [LARGE SCALE GENOMIC DNA]</scope>
    <source>
        <strain>GEY</strain>
        <strain evidence="4">DSM 9560</strain>
    </source>
</reference>
<dbReference type="SUPFAM" id="SSF48452">
    <property type="entry name" value="TPR-like"/>
    <property type="match status" value="1"/>
</dbReference>
<feature type="signal peptide" evidence="1">
    <location>
        <begin position="1"/>
        <end position="18"/>
    </location>
</feature>
<sequence length="481" mass="54668">MKKNILFLLLTLASTINAQSLLERFDSLTHAYSEKNFQGVILVAKGDSIIYNKAWGYADYEKKTKLRVNTLFKTESTGKMFTATAIMQLVETGKLNLNNTVKEILPELDLKNADKITIHHLLTHTSGLTSPWETPDYHFKKDYSHKEMEKIICSAPLVFDTPGKEMYYSNSGYIILSWIIEKISGQSFDDYFSTHFFQPSQMTTIRHLNDTIMPTKDAQPYQFLSSKRYVLRNETISPKASGAGGWLATANDLYRFMLGIDQNKYLQPSTLKIMRTANGTKSLDSTFQGFAYGLQVYNNQPVKGISYFGHSGGGAGFSIDAILEPVNHIIVIFCTNTYMNSREISSNYLRIALGKNATEINTPASIKVYDMIDAKGIEDFVKNEKHYFKSLSTVPDEWLFIRVGEAMEMVEDNKNLVQWADLGTRYFPNNGFLFLMKGSAYKRLNKKADAIKCFEIAKNIAIKNNETRMIEEAERRINSSK</sequence>
<organism evidence="3 4">
    <name type="scientific">Thermoflexibacter ruber</name>
    <dbReference type="NCBI Taxonomy" id="1003"/>
    <lineage>
        <taxon>Bacteria</taxon>
        <taxon>Pseudomonadati</taxon>
        <taxon>Bacteroidota</taxon>
        <taxon>Cytophagia</taxon>
        <taxon>Cytophagales</taxon>
        <taxon>Thermoflexibacteraceae</taxon>
        <taxon>Thermoflexibacter</taxon>
    </lineage>
</organism>
<dbReference type="Pfam" id="PF00144">
    <property type="entry name" value="Beta-lactamase"/>
    <property type="match status" value="1"/>
</dbReference>
<protein>
    <submittedName>
        <fullName evidence="3">CubicO group peptidase, beta-lactamase class C family</fullName>
    </submittedName>
</protein>